<dbReference type="Pfam" id="PF21467">
    <property type="entry name" value="BetaGal_gal-bd"/>
    <property type="match status" value="1"/>
</dbReference>
<evidence type="ECO:0000313" key="9">
    <source>
        <dbReference type="Proteomes" id="UP000650466"/>
    </source>
</evidence>
<dbReference type="Proteomes" id="UP000650466">
    <property type="component" value="Unassembled WGS sequence"/>
</dbReference>
<evidence type="ECO:0000259" key="6">
    <source>
        <dbReference type="Pfam" id="PF21317"/>
    </source>
</evidence>
<sequence length="589" mass="67272">MCVQDHNQAFTIGDQFYLHDKPFKIISGAIHYYRVVPEYWQDRLEKLKALGCNTVETYVPWNMHEPREGEYHFAGMYDIRAFIQTAGKLGLYVILRPSPYICAEWEFGGLPFWLLRDGDMKLRFSYQPYLDKIDRYYERLFAEFRDMQIADGGPIILMQVENEYGGYANDKVYLYALAELMTKHGANVPLVTSDGPWHDLLDNGSIQEAALPTINCGSNIKEHFARLKRFHGQDRPLMVMEFWIGWFDAWGGGKHHTRDADSAAQELADILEEGSVNIYMFHGGTNFGFTSGANYYEKLAPDTTSYDYDALLTESGDITPKYQAFQQVIARYTELPEVQLSTDIRKKAYGEVEVKEKVSLFSVENRLAQPVESPYPLTMEALNQPFGYVLYKTNLGKNRLIEDFRLIQCTDRAHVYVNGNHLFTKDDLEMEGKETFELTEPENELSILVENMGRVNYSVKMNSQHKGIKGGVIVNGAFQSGWSQYSLSLDNLDKLDFSKPFRTGTPAFYRFELEIEETGDTFLDFTGWGKGVAFVNGFNLGRFWEIGPQTRLYVPAPLLKQGMNEVILFETEGKAGESIAFMDTSGLGN</sequence>
<comment type="caution">
    <text evidence="8">The sequence shown here is derived from an EMBL/GenBank/DDBJ whole genome shotgun (WGS) entry which is preliminary data.</text>
</comment>
<evidence type="ECO:0000259" key="5">
    <source>
        <dbReference type="Pfam" id="PF01301"/>
    </source>
</evidence>
<accession>A0A926KVI9</accession>
<dbReference type="GO" id="GO:0005975">
    <property type="term" value="P:carbohydrate metabolic process"/>
    <property type="evidence" value="ECO:0007669"/>
    <property type="project" value="InterPro"/>
</dbReference>
<dbReference type="FunFam" id="3.20.20.80:FF:000115">
    <property type="entry name" value="Beta-galactosidase"/>
    <property type="match status" value="1"/>
</dbReference>
<name>A0A926KVI9_9BACL</name>
<evidence type="ECO:0000313" key="8">
    <source>
        <dbReference type="EMBL" id="MBD0384093.1"/>
    </source>
</evidence>
<feature type="active site" description="Proton donor" evidence="4">
    <location>
        <position position="163"/>
    </location>
</feature>
<evidence type="ECO:0000259" key="7">
    <source>
        <dbReference type="Pfam" id="PF21467"/>
    </source>
</evidence>
<gene>
    <name evidence="8" type="ORF">ICC18_29015</name>
</gene>
<dbReference type="EMBL" id="JACVVD010000015">
    <property type="protein sequence ID" value="MBD0384093.1"/>
    <property type="molecule type" value="Genomic_DNA"/>
</dbReference>
<organism evidence="8 9">
    <name type="scientific">Paenibacillus sedimenti</name>
    <dbReference type="NCBI Taxonomy" id="2770274"/>
    <lineage>
        <taxon>Bacteria</taxon>
        <taxon>Bacillati</taxon>
        <taxon>Bacillota</taxon>
        <taxon>Bacilli</taxon>
        <taxon>Bacillales</taxon>
        <taxon>Paenibacillaceae</taxon>
        <taxon>Paenibacillus</taxon>
    </lineage>
</organism>
<evidence type="ECO:0000256" key="1">
    <source>
        <dbReference type="ARBA" id="ARBA00009809"/>
    </source>
</evidence>
<dbReference type="InterPro" id="IPR017853">
    <property type="entry name" value="GH"/>
</dbReference>
<dbReference type="Gene3D" id="2.60.120.260">
    <property type="entry name" value="Galactose-binding domain-like"/>
    <property type="match status" value="2"/>
</dbReference>
<dbReference type="Pfam" id="PF01301">
    <property type="entry name" value="Glyco_hydro_35"/>
    <property type="match status" value="1"/>
</dbReference>
<dbReference type="InterPro" id="IPR008979">
    <property type="entry name" value="Galactose-bd-like_sf"/>
</dbReference>
<dbReference type="AlphaFoldDB" id="A0A926KVI9"/>
<keyword evidence="3" id="KW-0326">Glycosidase</keyword>
<keyword evidence="2" id="KW-0378">Hydrolase</keyword>
<evidence type="ECO:0000256" key="4">
    <source>
        <dbReference type="PIRSR" id="PIRSR006336-1"/>
    </source>
</evidence>
<dbReference type="GO" id="GO:0004565">
    <property type="term" value="F:beta-galactosidase activity"/>
    <property type="evidence" value="ECO:0007669"/>
    <property type="project" value="InterPro"/>
</dbReference>
<proteinExistence type="inferred from homology"/>
<dbReference type="InterPro" id="IPR031330">
    <property type="entry name" value="Gly_Hdrlase_35_cat"/>
</dbReference>
<dbReference type="PRINTS" id="PR00742">
    <property type="entry name" value="GLHYDRLASE35"/>
</dbReference>
<dbReference type="PROSITE" id="PS01182">
    <property type="entry name" value="GLYCOSYL_HYDROL_F35"/>
    <property type="match status" value="1"/>
</dbReference>
<feature type="domain" description="Beta-galactosidase 1-like first all-beta" evidence="6">
    <location>
        <begin position="376"/>
        <end position="487"/>
    </location>
</feature>
<dbReference type="PANTHER" id="PTHR23421">
    <property type="entry name" value="BETA-GALACTOSIDASE RELATED"/>
    <property type="match status" value="1"/>
</dbReference>
<feature type="domain" description="Beta-galactosidase galactose-binding" evidence="7">
    <location>
        <begin position="506"/>
        <end position="564"/>
    </location>
</feature>
<protein>
    <submittedName>
        <fullName evidence="8">Beta-galactosidase</fullName>
    </submittedName>
</protein>
<dbReference type="InterPro" id="IPR001944">
    <property type="entry name" value="Glycoside_Hdrlase_35"/>
</dbReference>
<dbReference type="SUPFAM" id="SSF51445">
    <property type="entry name" value="(Trans)glycosidases"/>
    <property type="match status" value="1"/>
</dbReference>
<reference evidence="8" key="1">
    <citation type="submission" date="2020-09" db="EMBL/GenBank/DDBJ databases">
        <title>Draft Genome Sequence of Paenibacillus sp. WST5.</title>
        <authorList>
            <person name="Bao Z."/>
        </authorList>
    </citation>
    <scope>NUCLEOTIDE SEQUENCE</scope>
    <source>
        <strain evidence="8">WST5</strain>
    </source>
</reference>
<dbReference type="PIRSF" id="PIRSF006336">
    <property type="entry name" value="B-gal"/>
    <property type="match status" value="1"/>
</dbReference>
<feature type="domain" description="Glycoside hydrolase 35 catalytic" evidence="5">
    <location>
        <begin position="15"/>
        <end position="331"/>
    </location>
</feature>
<feature type="active site" description="Nucleophile" evidence="4">
    <location>
        <position position="241"/>
    </location>
</feature>
<keyword evidence="9" id="KW-1185">Reference proteome</keyword>
<dbReference type="Pfam" id="PF21317">
    <property type="entry name" value="BetaGal_ABD_1"/>
    <property type="match status" value="1"/>
</dbReference>
<dbReference type="InterPro" id="IPR048912">
    <property type="entry name" value="BetaGal1-like_ABD1"/>
</dbReference>
<evidence type="ECO:0000256" key="2">
    <source>
        <dbReference type="ARBA" id="ARBA00022801"/>
    </source>
</evidence>
<evidence type="ECO:0000256" key="3">
    <source>
        <dbReference type="ARBA" id="ARBA00023295"/>
    </source>
</evidence>
<comment type="similarity">
    <text evidence="1">Belongs to the glycosyl hydrolase 35 family.</text>
</comment>
<dbReference type="SUPFAM" id="SSF49785">
    <property type="entry name" value="Galactose-binding domain-like"/>
    <property type="match status" value="1"/>
</dbReference>
<dbReference type="Gene3D" id="3.20.20.80">
    <property type="entry name" value="Glycosidases"/>
    <property type="match status" value="1"/>
</dbReference>
<dbReference type="InterPro" id="IPR026283">
    <property type="entry name" value="B-gal_1-like"/>
</dbReference>
<dbReference type="InterPro" id="IPR048913">
    <property type="entry name" value="BetaGal_gal-bd"/>
</dbReference>
<dbReference type="InterPro" id="IPR019801">
    <property type="entry name" value="Glyco_hydro_35_CS"/>
</dbReference>